<dbReference type="Gene3D" id="1.10.357.10">
    <property type="entry name" value="Tetracycline Repressor, domain 2"/>
    <property type="match status" value="1"/>
</dbReference>
<dbReference type="Pfam" id="PF00440">
    <property type="entry name" value="TetR_N"/>
    <property type="match status" value="1"/>
</dbReference>
<feature type="compositionally biased region" description="Low complexity" evidence="5">
    <location>
        <begin position="226"/>
        <end position="241"/>
    </location>
</feature>
<dbReference type="RefSeq" id="WP_345506909.1">
    <property type="nucleotide sequence ID" value="NZ_BAABIW010000010.1"/>
</dbReference>
<name>A0ABP9JB16_9MICO</name>
<evidence type="ECO:0000256" key="3">
    <source>
        <dbReference type="ARBA" id="ARBA00023163"/>
    </source>
</evidence>
<keyword evidence="3" id="KW-0804">Transcription</keyword>
<evidence type="ECO:0000313" key="8">
    <source>
        <dbReference type="Proteomes" id="UP001500427"/>
    </source>
</evidence>
<gene>
    <name evidence="7" type="ORF">GCM10023258_15780</name>
</gene>
<dbReference type="InterPro" id="IPR050109">
    <property type="entry name" value="HTH-type_TetR-like_transc_reg"/>
</dbReference>
<evidence type="ECO:0000256" key="4">
    <source>
        <dbReference type="PROSITE-ProRule" id="PRU00335"/>
    </source>
</evidence>
<evidence type="ECO:0000313" key="7">
    <source>
        <dbReference type="EMBL" id="GAA5024017.1"/>
    </source>
</evidence>
<comment type="caution">
    <text evidence="7">The sequence shown here is derived from an EMBL/GenBank/DDBJ whole genome shotgun (WGS) entry which is preliminary data.</text>
</comment>
<organism evidence="7 8">
    <name type="scientific">Terrabacter aeriphilus</name>
    <dbReference type="NCBI Taxonomy" id="515662"/>
    <lineage>
        <taxon>Bacteria</taxon>
        <taxon>Bacillati</taxon>
        <taxon>Actinomycetota</taxon>
        <taxon>Actinomycetes</taxon>
        <taxon>Micrococcales</taxon>
        <taxon>Intrasporangiaceae</taxon>
        <taxon>Terrabacter</taxon>
    </lineage>
</organism>
<dbReference type="PANTHER" id="PTHR30055">
    <property type="entry name" value="HTH-TYPE TRANSCRIPTIONAL REGULATOR RUTR"/>
    <property type="match status" value="1"/>
</dbReference>
<proteinExistence type="predicted"/>
<dbReference type="PROSITE" id="PS50977">
    <property type="entry name" value="HTH_TETR_2"/>
    <property type="match status" value="1"/>
</dbReference>
<sequence length="241" mass="26002">MDTTKRSRDGRRVQRERRRDAILASVRAMADSPGREGFTVDQVAEHAGVSRRTVFNHFATVEDLLVAVCEQILEETTAQVLLELDRRLAGARPVADGGLPDAVALDALCAATRDADLPRAMTAIVRVLDVSAHEGERGEAISQAALDHVGGRLAARVTEHAPDLDPLVLQLTIALLMNGIGVIAHRWLDEHAGRVTPASRRSWDDHLARLLDQLAHGYARTASFGTPLTPAPTTSAAPEGR</sequence>
<dbReference type="InterPro" id="IPR009057">
    <property type="entry name" value="Homeodomain-like_sf"/>
</dbReference>
<keyword evidence="8" id="KW-1185">Reference proteome</keyword>
<dbReference type="Proteomes" id="UP001500427">
    <property type="component" value="Unassembled WGS sequence"/>
</dbReference>
<feature type="region of interest" description="Disordered" evidence="5">
    <location>
        <begin position="222"/>
        <end position="241"/>
    </location>
</feature>
<evidence type="ECO:0000256" key="1">
    <source>
        <dbReference type="ARBA" id="ARBA00023015"/>
    </source>
</evidence>
<accession>A0ABP9JB16</accession>
<evidence type="ECO:0000256" key="2">
    <source>
        <dbReference type="ARBA" id="ARBA00023125"/>
    </source>
</evidence>
<reference evidence="8" key="1">
    <citation type="journal article" date="2019" name="Int. J. Syst. Evol. Microbiol.">
        <title>The Global Catalogue of Microorganisms (GCM) 10K type strain sequencing project: providing services to taxonomists for standard genome sequencing and annotation.</title>
        <authorList>
            <consortium name="The Broad Institute Genomics Platform"/>
            <consortium name="The Broad Institute Genome Sequencing Center for Infectious Disease"/>
            <person name="Wu L."/>
            <person name="Ma J."/>
        </authorList>
    </citation>
    <scope>NUCLEOTIDE SEQUENCE [LARGE SCALE GENOMIC DNA]</scope>
    <source>
        <strain evidence="8">JCM 17687</strain>
    </source>
</reference>
<dbReference type="EMBL" id="BAABIW010000010">
    <property type="protein sequence ID" value="GAA5024017.1"/>
    <property type="molecule type" value="Genomic_DNA"/>
</dbReference>
<keyword evidence="1" id="KW-0805">Transcription regulation</keyword>
<dbReference type="SUPFAM" id="SSF46689">
    <property type="entry name" value="Homeodomain-like"/>
    <property type="match status" value="1"/>
</dbReference>
<evidence type="ECO:0000259" key="6">
    <source>
        <dbReference type="PROSITE" id="PS50977"/>
    </source>
</evidence>
<protein>
    <recommendedName>
        <fullName evidence="6">HTH tetR-type domain-containing protein</fullName>
    </recommendedName>
</protein>
<dbReference type="InterPro" id="IPR001647">
    <property type="entry name" value="HTH_TetR"/>
</dbReference>
<evidence type="ECO:0000256" key="5">
    <source>
        <dbReference type="SAM" id="MobiDB-lite"/>
    </source>
</evidence>
<feature type="domain" description="HTH tetR-type" evidence="6">
    <location>
        <begin position="16"/>
        <end position="76"/>
    </location>
</feature>
<feature type="DNA-binding region" description="H-T-H motif" evidence="4">
    <location>
        <begin position="39"/>
        <end position="58"/>
    </location>
</feature>
<dbReference type="PANTHER" id="PTHR30055:SF234">
    <property type="entry name" value="HTH-TYPE TRANSCRIPTIONAL REGULATOR BETI"/>
    <property type="match status" value="1"/>
</dbReference>
<keyword evidence="2 4" id="KW-0238">DNA-binding</keyword>